<name>A0A1G4BI17_9PEZI</name>
<feature type="region of interest" description="Disordered" evidence="1">
    <location>
        <begin position="1"/>
        <end position="37"/>
    </location>
</feature>
<keyword evidence="3" id="KW-1185">Reference proteome</keyword>
<organism evidence="2 3">
    <name type="scientific">Colletotrichum orchidophilum</name>
    <dbReference type="NCBI Taxonomy" id="1209926"/>
    <lineage>
        <taxon>Eukaryota</taxon>
        <taxon>Fungi</taxon>
        <taxon>Dikarya</taxon>
        <taxon>Ascomycota</taxon>
        <taxon>Pezizomycotina</taxon>
        <taxon>Sordariomycetes</taxon>
        <taxon>Hypocreomycetidae</taxon>
        <taxon>Glomerellales</taxon>
        <taxon>Glomerellaceae</taxon>
        <taxon>Colletotrichum</taxon>
    </lineage>
</organism>
<dbReference type="OrthoDB" id="10431078at2759"/>
<accession>A0A1G4BI17</accession>
<evidence type="ECO:0000313" key="3">
    <source>
        <dbReference type="Proteomes" id="UP000176998"/>
    </source>
</evidence>
<gene>
    <name evidence="2" type="ORF">CORC01_03608</name>
</gene>
<dbReference type="GeneID" id="34556767"/>
<proteinExistence type="predicted"/>
<sequence>MATSPARRGQAKRVRQCSPDAAKRSRDSTLKTQESEWPQAAAWDCWAMPRRDALSTLGQDRRLRTRGARGGWARVFSGVR</sequence>
<reference evidence="2 3" key="1">
    <citation type="submission" date="2016-09" db="EMBL/GenBank/DDBJ databases">
        <authorList>
            <person name="Capua I."/>
            <person name="De Benedictis P."/>
            <person name="Joannis T."/>
            <person name="Lombin L.H."/>
            <person name="Cattoli G."/>
        </authorList>
    </citation>
    <scope>NUCLEOTIDE SEQUENCE [LARGE SCALE GENOMIC DNA]</scope>
    <source>
        <strain evidence="2 3">IMI 309357</strain>
    </source>
</reference>
<evidence type="ECO:0000256" key="1">
    <source>
        <dbReference type="SAM" id="MobiDB-lite"/>
    </source>
</evidence>
<evidence type="ECO:0000313" key="2">
    <source>
        <dbReference type="EMBL" id="OHF01041.1"/>
    </source>
</evidence>
<dbReference type="EMBL" id="MJBS01000022">
    <property type="protein sequence ID" value="OHF01041.1"/>
    <property type="molecule type" value="Genomic_DNA"/>
</dbReference>
<comment type="caution">
    <text evidence="2">The sequence shown here is derived from an EMBL/GenBank/DDBJ whole genome shotgun (WGS) entry which is preliminary data.</text>
</comment>
<dbReference type="Proteomes" id="UP000176998">
    <property type="component" value="Unassembled WGS sequence"/>
</dbReference>
<dbReference type="RefSeq" id="XP_022478183.1">
    <property type="nucleotide sequence ID" value="XM_022615257.1"/>
</dbReference>
<protein>
    <submittedName>
        <fullName evidence="2">Uncharacterized protein</fullName>
    </submittedName>
</protein>
<dbReference type="AlphaFoldDB" id="A0A1G4BI17"/>